<evidence type="ECO:0000313" key="2">
    <source>
        <dbReference type="Proteomes" id="UP000827440"/>
    </source>
</evidence>
<keyword evidence="2" id="KW-1185">Reference proteome</keyword>
<name>A0AAE7S0Q4_9CAUD</name>
<gene>
    <name evidence="1" type="primary">gp_20552</name>
</gene>
<dbReference type="RefSeq" id="YP_010359579.1">
    <property type="nucleotide sequence ID" value="NC_062774.1"/>
</dbReference>
<organism evidence="1 2">
    <name type="scientific">uncultured phage cr54_1</name>
    <dbReference type="NCBI Taxonomy" id="2986398"/>
    <lineage>
        <taxon>Viruses</taxon>
        <taxon>Duplodnaviria</taxon>
        <taxon>Heunggongvirae</taxon>
        <taxon>Uroviricota</taxon>
        <taxon>Caudoviricetes</taxon>
        <taxon>Crassvirales</taxon>
        <taxon>Intestiviridae</taxon>
        <taxon>Churivirinae</taxon>
        <taxon>Jahgtovirus</taxon>
        <taxon>Jahgtovirus intestinalis</taxon>
    </lineage>
</organism>
<protein>
    <submittedName>
        <fullName evidence="1">Uncharacterized protein</fullName>
    </submittedName>
</protein>
<accession>A0AAE7S0Q4</accession>
<dbReference type="Proteomes" id="UP000827440">
    <property type="component" value="Segment"/>
</dbReference>
<reference evidence="1 2" key="1">
    <citation type="submission" date="2021-04" db="EMBL/GenBank/DDBJ databases">
        <authorList>
            <person name="Shkoporov A.N."/>
            <person name="Stockdale S.R."/>
            <person name="Guerin E."/>
            <person name="Ross R.P."/>
            <person name="Hill C."/>
        </authorList>
    </citation>
    <scope>NUCLEOTIDE SEQUENCE [LARGE SCALE GENOMIC DNA]</scope>
    <source>
        <strain evidence="2">cr54_1</strain>
    </source>
</reference>
<dbReference type="GeneID" id="75691082"/>
<dbReference type="KEGG" id="vg:75691082"/>
<sequence>MIKKRIRIGRSERLYSLVAFTLNTVNAVKLLQIESRRRISTYGKSDRV</sequence>
<dbReference type="EMBL" id="MZ130484">
    <property type="protein sequence ID" value="QWM90007.1"/>
    <property type="molecule type" value="Genomic_DNA"/>
</dbReference>
<evidence type="ECO:0000313" key="1">
    <source>
        <dbReference type="EMBL" id="QWM90007.1"/>
    </source>
</evidence>
<proteinExistence type="predicted"/>